<keyword evidence="7" id="KW-1185">Reference proteome</keyword>
<reference evidence="6 7" key="1">
    <citation type="submission" date="2023-02" db="EMBL/GenBank/DDBJ databases">
        <title>Genome sequence of Lacticaseibacillus sp. KACC 23028.</title>
        <authorList>
            <person name="Kim S."/>
            <person name="Heo J."/>
            <person name="Kwon S.-W."/>
        </authorList>
    </citation>
    <scope>NUCLEOTIDE SEQUENCE [LARGE SCALE GENOMIC DNA]</scope>
    <source>
        <strain evidence="6 7">KACC 23028</strain>
    </source>
</reference>
<dbReference type="PROSITE" id="PS50931">
    <property type="entry name" value="HTH_LYSR"/>
    <property type="match status" value="1"/>
</dbReference>
<evidence type="ECO:0000259" key="5">
    <source>
        <dbReference type="PROSITE" id="PS50931"/>
    </source>
</evidence>
<dbReference type="InterPro" id="IPR000847">
    <property type="entry name" value="LysR_HTH_N"/>
</dbReference>
<dbReference type="SUPFAM" id="SSF53850">
    <property type="entry name" value="Periplasmic binding protein-like II"/>
    <property type="match status" value="1"/>
</dbReference>
<dbReference type="Proteomes" id="UP001220377">
    <property type="component" value="Chromosome"/>
</dbReference>
<dbReference type="InterPro" id="IPR036388">
    <property type="entry name" value="WH-like_DNA-bd_sf"/>
</dbReference>
<dbReference type="SUPFAM" id="SSF46785">
    <property type="entry name" value="Winged helix' DNA-binding domain"/>
    <property type="match status" value="1"/>
</dbReference>
<keyword evidence="4" id="KW-0804">Transcription</keyword>
<proteinExistence type="inferred from homology"/>
<dbReference type="InterPro" id="IPR005119">
    <property type="entry name" value="LysR_subst-bd"/>
</dbReference>
<protein>
    <submittedName>
        <fullName evidence="6">LysR substrate-binding domain-containing protein</fullName>
    </submittedName>
</protein>
<evidence type="ECO:0000256" key="3">
    <source>
        <dbReference type="ARBA" id="ARBA00023125"/>
    </source>
</evidence>
<evidence type="ECO:0000256" key="4">
    <source>
        <dbReference type="ARBA" id="ARBA00023163"/>
    </source>
</evidence>
<dbReference type="Gene3D" id="1.10.10.10">
    <property type="entry name" value="Winged helix-like DNA-binding domain superfamily/Winged helix DNA-binding domain"/>
    <property type="match status" value="1"/>
</dbReference>
<evidence type="ECO:0000313" key="7">
    <source>
        <dbReference type="Proteomes" id="UP001220377"/>
    </source>
</evidence>
<dbReference type="InterPro" id="IPR050950">
    <property type="entry name" value="HTH-type_LysR_regulators"/>
</dbReference>
<gene>
    <name evidence="6" type="ORF">PQ472_11540</name>
</gene>
<comment type="similarity">
    <text evidence="1">Belongs to the LysR transcriptional regulatory family.</text>
</comment>
<sequence length="292" mass="32229">MNTRDLDYFAKLVEIKNFSAVADYFHVTQPTVSLAVKRLETNYGIQLVVRDQSHNTLTVTPAGEQLAIHARVILSELQQASQELSAMQAPTITLGLPPMIGNYYFPQLIPRLMTENIMQHLATVEAGSSALLDRLRNGELDMALLGSAGRLNEPDLESDEIGSTPFCLIASKQRHLSSTGEVSFADLASVPFVTLTEGYVHDQVFNKVSAAAGFHPQIAFRTGDVSLLKKMVRQNVGVAMLAELAVQPDDDFQVFHLTDVDLPRFSIAVAYRKQQLLSPMMQQLKAELMKGK</sequence>
<evidence type="ECO:0000256" key="2">
    <source>
        <dbReference type="ARBA" id="ARBA00023015"/>
    </source>
</evidence>
<dbReference type="InterPro" id="IPR036390">
    <property type="entry name" value="WH_DNA-bd_sf"/>
</dbReference>
<dbReference type="RefSeq" id="WP_274260013.1">
    <property type="nucleotide sequence ID" value="NZ_CP117884.1"/>
</dbReference>
<dbReference type="PRINTS" id="PR00039">
    <property type="entry name" value="HTHLYSR"/>
</dbReference>
<keyword evidence="2" id="KW-0805">Transcription regulation</keyword>
<name>A0ABY7WS03_9LACO</name>
<evidence type="ECO:0000313" key="6">
    <source>
        <dbReference type="EMBL" id="WDF82511.1"/>
    </source>
</evidence>
<organism evidence="6 7">
    <name type="scientific">Lacticaseibacillus pabuli</name>
    <dbReference type="NCBI Taxonomy" id="3025672"/>
    <lineage>
        <taxon>Bacteria</taxon>
        <taxon>Bacillati</taxon>
        <taxon>Bacillota</taxon>
        <taxon>Bacilli</taxon>
        <taxon>Lactobacillales</taxon>
        <taxon>Lactobacillaceae</taxon>
        <taxon>Lacticaseibacillus</taxon>
    </lineage>
</organism>
<dbReference type="PANTHER" id="PTHR30419">
    <property type="entry name" value="HTH-TYPE TRANSCRIPTIONAL REGULATOR YBHD"/>
    <property type="match status" value="1"/>
</dbReference>
<accession>A0ABY7WS03</accession>
<dbReference type="EMBL" id="CP117884">
    <property type="protein sequence ID" value="WDF82511.1"/>
    <property type="molecule type" value="Genomic_DNA"/>
</dbReference>
<dbReference type="Gene3D" id="3.40.190.290">
    <property type="match status" value="1"/>
</dbReference>
<dbReference type="Pfam" id="PF00126">
    <property type="entry name" value="HTH_1"/>
    <property type="match status" value="1"/>
</dbReference>
<evidence type="ECO:0000256" key="1">
    <source>
        <dbReference type="ARBA" id="ARBA00009437"/>
    </source>
</evidence>
<feature type="domain" description="HTH lysR-type" evidence="5">
    <location>
        <begin position="1"/>
        <end position="58"/>
    </location>
</feature>
<dbReference type="Pfam" id="PF03466">
    <property type="entry name" value="LysR_substrate"/>
    <property type="match status" value="1"/>
</dbReference>
<keyword evidence="3" id="KW-0238">DNA-binding</keyword>